<dbReference type="SUPFAM" id="SSF47874">
    <property type="entry name" value="Annexin"/>
    <property type="match status" value="1"/>
</dbReference>
<dbReference type="PROSITE" id="PS00223">
    <property type="entry name" value="ANNEXIN_1"/>
    <property type="match status" value="1"/>
</dbReference>
<proteinExistence type="inferred from homology"/>
<dbReference type="InterPro" id="IPR018252">
    <property type="entry name" value="Annexin_repeat_CS"/>
</dbReference>
<dbReference type="InterPro" id="IPR037104">
    <property type="entry name" value="Annexin_sf"/>
</dbReference>
<reference evidence="5" key="2">
    <citation type="submission" date="2025-08" db="UniProtKB">
        <authorList>
            <consortium name="Ensembl"/>
        </authorList>
    </citation>
    <scope>IDENTIFICATION</scope>
</reference>
<comment type="domain">
    <text evidence="4">A pair of annexin repeats may form one binding site for calcium and phospholipid.</text>
</comment>
<dbReference type="Pfam" id="PF00191">
    <property type="entry name" value="Annexin"/>
    <property type="match status" value="3"/>
</dbReference>
<reference evidence="5 6" key="1">
    <citation type="submission" date="2020-02" db="EMBL/GenBank/DDBJ databases">
        <title>Esox lucius (northern pike) genome, fEsoLuc1, primary haplotype.</title>
        <authorList>
            <person name="Myers G."/>
            <person name="Karagic N."/>
            <person name="Meyer A."/>
            <person name="Pippel M."/>
            <person name="Reichard M."/>
            <person name="Winkler S."/>
            <person name="Tracey A."/>
            <person name="Sims Y."/>
            <person name="Howe K."/>
            <person name="Rhie A."/>
            <person name="Formenti G."/>
            <person name="Durbin R."/>
            <person name="Fedrigo O."/>
            <person name="Jarvis E.D."/>
        </authorList>
    </citation>
    <scope>NUCLEOTIDE SEQUENCE [LARGE SCALE GENOMIC DNA]</scope>
</reference>
<dbReference type="PANTHER" id="PTHR10502">
    <property type="entry name" value="ANNEXIN"/>
    <property type="match status" value="1"/>
</dbReference>
<dbReference type="GO" id="GO:0012506">
    <property type="term" value="C:vesicle membrane"/>
    <property type="evidence" value="ECO:0007669"/>
    <property type="project" value="TreeGrafter"/>
</dbReference>
<dbReference type="PROSITE" id="PS51897">
    <property type="entry name" value="ANNEXIN_2"/>
    <property type="match status" value="2"/>
</dbReference>
<evidence type="ECO:0000256" key="4">
    <source>
        <dbReference type="RuleBase" id="RU003540"/>
    </source>
</evidence>
<keyword evidence="2 4" id="KW-0677">Repeat</keyword>
<dbReference type="SMART" id="SM00335">
    <property type="entry name" value="ANX"/>
    <property type="match status" value="4"/>
</dbReference>
<dbReference type="AlphaFoldDB" id="A0AAY5LB41"/>
<keyword evidence="3 4" id="KW-0041">Annexin</keyword>
<dbReference type="GO" id="GO:0005544">
    <property type="term" value="F:calcium-dependent phospholipid binding"/>
    <property type="evidence" value="ECO:0007669"/>
    <property type="project" value="UniProtKB-KW"/>
</dbReference>
<keyword evidence="6" id="KW-1185">Reference proteome</keyword>
<evidence type="ECO:0000256" key="2">
    <source>
        <dbReference type="ARBA" id="ARBA00022737"/>
    </source>
</evidence>
<evidence type="ECO:0000313" key="5">
    <source>
        <dbReference type="Ensembl" id="ENSELUP00000096202.1"/>
    </source>
</evidence>
<dbReference type="GO" id="GO:0005886">
    <property type="term" value="C:plasma membrane"/>
    <property type="evidence" value="ECO:0007669"/>
    <property type="project" value="TreeGrafter"/>
</dbReference>
<dbReference type="GO" id="GO:0001786">
    <property type="term" value="F:phosphatidylserine binding"/>
    <property type="evidence" value="ECO:0007669"/>
    <property type="project" value="TreeGrafter"/>
</dbReference>
<dbReference type="FunFam" id="1.10.220.10:FF:000003">
    <property type="entry name" value="Annexin"/>
    <property type="match status" value="1"/>
</dbReference>
<keyword evidence="4" id="KW-0106">Calcium</keyword>
<dbReference type="GO" id="GO:0005737">
    <property type="term" value="C:cytoplasm"/>
    <property type="evidence" value="ECO:0007669"/>
    <property type="project" value="TreeGrafter"/>
</dbReference>
<dbReference type="Ensembl" id="ENSELUT00000108189.1">
    <property type="protein sequence ID" value="ENSELUP00000096202.1"/>
    <property type="gene ID" value="ENSELUG00000024509.3"/>
</dbReference>
<name>A0AAY5LB41_ESOLU</name>
<evidence type="ECO:0000256" key="1">
    <source>
        <dbReference type="ARBA" id="ARBA00007831"/>
    </source>
</evidence>
<accession>A0AAY5LB41</accession>
<evidence type="ECO:0000313" key="6">
    <source>
        <dbReference type="Proteomes" id="UP000265140"/>
    </source>
</evidence>
<sequence length="336" mass="37659">MMFEVVPLTRHLQASIINCCKMNMNMDPFDEMSWGTLGTIRPFFNFNAERDAQDIQAALEQKDAVTLVKILTNCDNAQRQIIAQTFKNMKGKELITGLKEAVSGELADLLSALVMTPLQFEAYRLMQAMEGIGTDEEGLLEILCTRSPQQLSKISAIYKEDYKKDLEEDLKGETSGHFAKLLVALLKKKVIVGEVQTDTEVLSEAINKAKADPGPWITVLTSRDSDHLNQVFDNLESEKHEAVVEAIEKAFSGDLKLGLRTLVHCIRKPHLYLAQRLDTKKTAIVQGVMVSHSEEDLLCVRVAYLKQTGTTLYTALQRQFKGVHLQALLSICRSED</sequence>
<dbReference type="PRINTS" id="PR00196">
    <property type="entry name" value="ANNEXIN"/>
</dbReference>
<protein>
    <recommendedName>
        <fullName evidence="4">Annexin</fullName>
    </recommendedName>
</protein>
<reference evidence="5" key="3">
    <citation type="submission" date="2025-09" db="UniProtKB">
        <authorList>
            <consortium name="Ensembl"/>
        </authorList>
    </citation>
    <scope>IDENTIFICATION</scope>
</reference>
<dbReference type="Gene3D" id="1.10.220.10">
    <property type="entry name" value="Annexin"/>
    <property type="match status" value="3"/>
</dbReference>
<organism evidence="5 6">
    <name type="scientific">Esox lucius</name>
    <name type="common">Northern pike</name>
    <dbReference type="NCBI Taxonomy" id="8010"/>
    <lineage>
        <taxon>Eukaryota</taxon>
        <taxon>Metazoa</taxon>
        <taxon>Chordata</taxon>
        <taxon>Craniata</taxon>
        <taxon>Vertebrata</taxon>
        <taxon>Euteleostomi</taxon>
        <taxon>Actinopterygii</taxon>
        <taxon>Neopterygii</taxon>
        <taxon>Teleostei</taxon>
        <taxon>Protacanthopterygii</taxon>
        <taxon>Esociformes</taxon>
        <taxon>Esocidae</taxon>
        <taxon>Esox</taxon>
    </lineage>
</organism>
<dbReference type="InterPro" id="IPR018502">
    <property type="entry name" value="Annexin_repeat"/>
</dbReference>
<dbReference type="InterPro" id="IPR001464">
    <property type="entry name" value="Annexin"/>
</dbReference>
<evidence type="ECO:0000256" key="3">
    <source>
        <dbReference type="ARBA" id="ARBA00023216"/>
    </source>
</evidence>
<dbReference type="GO" id="GO:0005509">
    <property type="term" value="F:calcium ion binding"/>
    <property type="evidence" value="ECO:0007669"/>
    <property type="project" value="InterPro"/>
</dbReference>
<dbReference type="GeneTree" id="ENSGT00940000166692"/>
<comment type="similarity">
    <text evidence="1 4">Belongs to the annexin family.</text>
</comment>
<dbReference type="Proteomes" id="UP000265140">
    <property type="component" value="Chromosome 10"/>
</dbReference>
<dbReference type="PANTHER" id="PTHR10502:SF8">
    <property type="entry name" value="ANNEXIN"/>
    <property type="match status" value="1"/>
</dbReference>
<dbReference type="GO" id="GO:0005634">
    <property type="term" value="C:nucleus"/>
    <property type="evidence" value="ECO:0007669"/>
    <property type="project" value="TreeGrafter"/>
</dbReference>
<keyword evidence="4" id="KW-0111">Calcium/phospholipid-binding</keyword>